<evidence type="ECO:0000313" key="16">
    <source>
        <dbReference type="EMBL" id="RZN73319.1"/>
    </source>
</evidence>
<dbReference type="AlphaFoldDB" id="A0A520KYR1"/>
<dbReference type="InterPro" id="IPR015806">
    <property type="entry name" value="Pyrv_Knase_insert_dom_sf"/>
</dbReference>
<keyword evidence="6" id="KW-0547">Nucleotide-binding</keyword>
<accession>A0A520KYR1</accession>
<evidence type="ECO:0000256" key="1">
    <source>
        <dbReference type="ARBA" id="ARBA00004997"/>
    </source>
</evidence>
<dbReference type="Gene3D" id="3.40.1380.20">
    <property type="entry name" value="Pyruvate kinase, C-terminal domain"/>
    <property type="match status" value="1"/>
</dbReference>
<proteinExistence type="inferred from homology"/>
<comment type="pathway">
    <text evidence="1 13">Carbohydrate degradation; glycolysis; pyruvate from D-glyceraldehyde 3-phosphate: step 5/5.</text>
</comment>
<evidence type="ECO:0000313" key="17">
    <source>
        <dbReference type="Proteomes" id="UP000320766"/>
    </source>
</evidence>
<dbReference type="InterPro" id="IPR015795">
    <property type="entry name" value="Pyrv_Knase_C"/>
</dbReference>
<evidence type="ECO:0000256" key="11">
    <source>
        <dbReference type="ARBA" id="ARBA00023317"/>
    </source>
</evidence>
<evidence type="ECO:0000256" key="3">
    <source>
        <dbReference type="ARBA" id="ARBA00012142"/>
    </source>
</evidence>
<dbReference type="GO" id="GO:0004743">
    <property type="term" value="F:pyruvate kinase activity"/>
    <property type="evidence" value="ECO:0007669"/>
    <property type="project" value="UniProtKB-UniRule"/>
</dbReference>
<feature type="domain" description="Pyruvate kinase barrel" evidence="14">
    <location>
        <begin position="4"/>
        <end position="324"/>
    </location>
</feature>
<comment type="catalytic activity">
    <reaction evidence="13">
        <text>pyruvate + ATP = phosphoenolpyruvate + ADP + H(+)</text>
        <dbReference type="Rhea" id="RHEA:18157"/>
        <dbReference type="ChEBI" id="CHEBI:15361"/>
        <dbReference type="ChEBI" id="CHEBI:15378"/>
        <dbReference type="ChEBI" id="CHEBI:30616"/>
        <dbReference type="ChEBI" id="CHEBI:58702"/>
        <dbReference type="ChEBI" id="CHEBI:456216"/>
        <dbReference type="EC" id="2.7.1.40"/>
    </reaction>
</comment>
<keyword evidence="8" id="KW-0067">ATP-binding</keyword>
<dbReference type="GO" id="GO:0016301">
    <property type="term" value="F:kinase activity"/>
    <property type="evidence" value="ECO:0007669"/>
    <property type="project" value="UniProtKB-KW"/>
</dbReference>
<dbReference type="Gene3D" id="3.20.20.60">
    <property type="entry name" value="Phosphoenolpyruvate-binding domains"/>
    <property type="match status" value="1"/>
</dbReference>
<evidence type="ECO:0000259" key="14">
    <source>
        <dbReference type="Pfam" id="PF00224"/>
    </source>
</evidence>
<dbReference type="Gene3D" id="2.40.33.10">
    <property type="entry name" value="PK beta-barrel domain-like"/>
    <property type="match status" value="1"/>
</dbReference>
<keyword evidence="4 13" id="KW-0808">Transferase</keyword>
<evidence type="ECO:0000256" key="10">
    <source>
        <dbReference type="ARBA" id="ARBA00023152"/>
    </source>
</evidence>
<dbReference type="GO" id="GO:0005524">
    <property type="term" value="F:ATP binding"/>
    <property type="evidence" value="ECO:0007669"/>
    <property type="project" value="UniProtKB-KW"/>
</dbReference>
<name>A0A520KYR1_9EURY</name>
<evidence type="ECO:0000256" key="6">
    <source>
        <dbReference type="ARBA" id="ARBA00022741"/>
    </source>
</evidence>
<keyword evidence="10 13" id="KW-0324">Glycolysis</keyword>
<dbReference type="NCBIfam" id="NF004491">
    <property type="entry name" value="PRK05826.1"/>
    <property type="match status" value="1"/>
</dbReference>
<dbReference type="NCBIfam" id="NF004978">
    <property type="entry name" value="PRK06354.1"/>
    <property type="match status" value="1"/>
</dbReference>
<dbReference type="UniPathway" id="UPA00109">
    <property type="reaction ID" value="UER00188"/>
</dbReference>
<evidence type="ECO:0000256" key="5">
    <source>
        <dbReference type="ARBA" id="ARBA00022723"/>
    </source>
</evidence>
<evidence type="ECO:0000259" key="15">
    <source>
        <dbReference type="Pfam" id="PF02887"/>
    </source>
</evidence>
<dbReference type="Pfam" id="PF00224">
    <property type="entry name" value="PK"/>
    <property type="match status" value="1"/>
</dbReference>
<evidence type="ECO:0000256" key="12">
    <source>
        <dbReference type="NCBIfam" id="TIGR01064"/>
    </source>
</evidence>
<dbReference type="EC" id="2.7.1.40" evidence="3 12"/>
<dbReference type="GO" id="GO:0030955">
    <property type="term" value="F:potassium ion binding"/>
    <property type="evidence" value="ECO:0007669"/>
    <property type="project" value="UniProtKB-UniRule"/>
</dbReference>
<comment type="similarity">
    <text evidence="2 13">Belongs to the pyruvate kinase family.</text>
</comment>
<reference evidence="16 17" key="1">
    <citation type="journal article" date="2019" name="Nat. Microbiol.">
        <title>Wide diversity of methane and short-chain alkane metabolisms in uncultured archaea.</title>
        <authorList>
            <person name="Borrel G."/>
            <person name="Adam P.S."/>
            <person name="McKay L.J."/>
            <person name="Chen L.X."/>
            <person name="Sierra-Garcia I.N."/>
            <person name="Sieber C.M."/>
            <person name="Letourneur Q."/>
            <person name="Ghozlane A."/>
            <person name="Andersen G.L."/>
            <person name="Li W.J."/>
            <person name="Hallam S.J."/>
            <person name="Muyzer G."/>
            <person name="de Oliveira V.M."/>
            <person name="Inskeep W.P."/>
            <person name="Banfield J.F."/>
            <person name="Gribaldo S."/>
        </authorList>
    </citation>
    <scope>NUCLEOTIDE SEQUENCE [LARGE SCALE GENOMIC DNA]</scope>
    <source>
        <strain evidence="16">NM1b</strain>
    </source>
</reference>
<keyword evidence="7 13" id="KW-0418">Kinase</keyword>
<dbReference type="GO" id="GO:0000287">
    <property type="term" value="F:magnesium ion binding"/>
    <property type="evidence" value="ECO:0007669"/>
    <property type="project" value="UniProtKB-UniRule"/>
</dbReference>
<dbReference type="InterPro" id="IPR015793">
    <property type="entry name" value="Pyrv_Knase_brl"/>
</dbReference>
<evidence type="ECO:0000256" key="8">
    <source>
        <dbReference type="ARBA" id="ARBA00022840"/>
    </source>
</evidence>
<keyword evidence="5" id="KW-0479">Metal-binding</keyword>
<keyword evidence="11 16" id="KW-0670">Pyruvate</keyword>
<sequence length="473" mass="51877">MKEMRKTKIICTIGPASSHKEVIKDMIGVGMDVARLNFSHGTHEQHKELILKIRETSEDMNKETAILQDLSGPKIRIGVLKKPIKLKSGSIFTLTKREMIGDGDAVSVNYPALLKNLNIGDLILMNDGSIELNVVETGDEDVKCKVLTGGVLFSHKGLNIPTSNLNIPALTKKDREDLRFGIKNGVDMVAVSFVHEPSDFDDTKEVLKENGSNIPIIAKIETQKALENIDGILDRFYGIMVARGDLGVETPFENIPIIQKELIEKARFKGKPVAIATQMLRSMVEQPRPDRAEVTDVASAVSQGADAMMLSEETAMGRYPVESVRTMSKIAEAMERRLSYEEFLIRGEEYRGKNILDAISHTASLIASDLNAKAILAPTRSGTTARMVARHRPIQPIVAVSSDLSVVRRLNLSWGVYPFVSKDARDPGERMEVVKKVAIDAGFVKKGDLVVITSGPAIGTPGTTNLIKAEVIK</sequence>
<evidence type="ECO:0000256" key="4">
    <source>
        <dbReference type="ARBA" id="ARBA00022679"/>
    </source>
</evidence>
<dbReference type="SUPFAM" id="SSF51621">
    <property type="entry name" value="Phosphoenolpyruvate/pyruvate domain"/>
    <property type="match status" value="1"/>
</dbReference>
<dbReference type="Proteomes" id="UP000320766">
    <property type="component" value="Unassembled WGS sequence"/>
</dbReference>
<dbReference type="InterPro" id="IPR036918">
    <property type="entry name" value="Pyrv_Knase_C_sf"/>
</dbReference>
<evidence type="ECO:0000256" key="2">
    <source>
        <dbReference type="ARBA" id="ARBA00008663"/>
    </source>
</evidence>
<dbReference type="PANTHER" id="PTHR11817">
    <property type="entry name" value="PYRUVATE KINASE"/>
    <property type="match status" value="1"/>
</dbReference>
<dbReference type="InterPro" id="IPR001697">
    <property type="entry name" value="Pyr_Knase"/>
</dbReference>
<dbReference type="InterPro" id="IPR011037">
    <property type="entry name" value="Pyrv_Knase-like_insert_dom_sf"/>
</dbReference>
<dbReference type="EMBL" id="RXIL01000013">
    <property type="protein sequence ID" value="RZN73319.1"/>
    <property type="molecule type" value="Genomic_DNA"/>
</dbReference>
<comment type="caution">
    <text evidence="16">The sequence shown here is derived from an EMBL/GenBank/DDBJ whole genome shotgun (WGS) entry which is preliminary data.</text>
</comment>
<organism evidence="16 17">
    <name type="scientific">Candidatus Methanolliviera hydrocarbonicum</name>
    <dbReference type="NCBI Taxonomy" id="2491085"/>
    <lineage>
        <taxon>Archaea</taxon>
        <taxon>Methanobacteriati</taxon>
        <taxon>Methanobacteriota</taxon>
        <taxon>Candidatus Methanoliparia</taxon>
        <taxon>Candidatus Methanoliparales</taxon>
        <taxon>Candidatus Methanollivieraceae</taxon>
        <taxon>Candidatus Methanolliviera</taxon>
    </lineage>
</organism>
<dbReference type="NCBIfam" id="TIGR01064">
    <property type="entry name" value="pyruv_kin"/>
    <property type="match status" value="1"/>
</dbReference>
<feature type="domain" description="Pyruvate kinase C-terminal" evidence="15">
    <location>
        <begin position="357"/>
        <end position="468"/>
    </location>
</feature>
<dbReference type="PRINTS" id="PR01050">
    <property type="entry name" value="PYRUVTKNASE"/>
</dbReference>
<protein>
    <recommendedName>
        <fullName evidence="3 12">Pyruvate kinase</fullName>
        <ecNumber evidence="3 12">2.7.1.40</ecNumber>
    </recommendedName>
</protein>
<dbReference type="SUPFAM" id="SSF52935">
    <property type="entry name" value="PK C-terminal domain-like"/>
    <property type="match status" value="1"/>
</dbReference>
<dbReference type="Pfam" id="PF02887">
    <property type="entry name" value="PK_C"/>
    <property type="match status" value="1"/>
</dbReference>
<dbReference type="InterPro" id="IPR040442">
    <property type="entry name" value="Pyrv_kinase-like_dom_sf"/>
</dbReference>
<gene>
    <name evidence="16" type="primary">pyk</name>
    <name evidence="16" type="ORF">EF807_00760</name>
</gene>
<evidence type="ECO:0000256" key="9">
    <source>
        <dbReference type="ARBA" id="ARBA00022842"/>
    </source>
</evidence>
<evidence type="ECO:0000256" key="7">
    <source>
        <dbReference type="ARBA" id="ARBA00022777"/>
    </source>
</evidence>
<dbReference type="FunFam" id="2.40.33.10:FF:000001">
    <property type="entry name" value="Pyruvate kinase"/>
    <property type="match status" value="1"/>
</dbReference>
<evidence type="ECO:0000256" key="13">
    <source>
        <dbReference type="RuleBase" id="RU000504"/>
    </source>
</evidence>
<dbReference type="SUPFAM" id="SSF50800">
    <property type="entry name" value="PK beta-barrel domain-like"/>
    <property type="match status" value="1"/>
</dbReference>
<keyword evidence="9 13" id="KW-0460">Magnesium</keyword>
<dbReference type="InterPro" id="IPR015813">
    <property type="entry name" value="Pyrv/PenolPyrv_kinase-like_dom"/>
</dbReference>